<organism evidence="7 8">
    <name type="scientific">Halalkalibacter kiskunsagensis</name>
    <dbReference type="NCBI Taxonomy" id="1548599"/>
    <lineage>
        <taxon>Bacteria</taxon>
        <taxon>Bacillati</taxon>
        <taxon>Bacillota</taxon>
        <taxon>Bacilli</taxon>
        <taxon>Bacillales</taxon>
        <taxon>Bacillaceae</taxon>
        <taxon>Halalkalibacter</taxon>
    </lineage>
</organism>
<keyword evidence="8" id="KW-1185">Reference proteome</keyword>
<name>A0ABV6KI40_9BACI</name>
<feature type="transmembrane region" description="Helical" evidence="6">
    <location>
        <begin position="59"/>
        <end position="78"/>
    </location>
</feature>
<dbReference type="EMBL" id="JBHLUX010000090">
    <property type="protein sequence ID" value="MFC0472992.1"/>
    <property type="molecule type" value="Genomic_DNA"/>
</dbReference>
<comment type="subcellular location">
    <subcellularLocation>
        <location evidence="1">Cell membrane</location>
        <topology evidence="1">Multi-pass membrane protein</topology>
    </subcellularLocation>
</comment>
<dbReference type="RefSeq" id="WP_335961222.1">
    <property type="nucleotide sequence ID" value="NZ_JAXBLX010000015.1"/>
</dbReference>
<accession>A0ABV6KI40</accession>
<feature type="transmembrane region" description="Helical" evidence="6">
    <location>
        <begin position="132"/>
        <end position="152"/>
    </location>
</feature>
<keyword evidence="4 6" id="KW-1133">Transmembrane helix</keyword>
<evidence type="ECO:0000256" key="3">
    <source>
        <dbReference type="ARBA" id="ARBA00022692"/>
    </source>
</evidence>
<feature type="transmembrane region" description="Helical" evidence="6">
    <location>
        <begin position="20"/>
        <end position="47"/>
    </location>
</feature>
<reference evidence="7 8" key="1">
    <citation type="submission" date="2024-09" db="EMBL/GenBank/DDBJ databases">
        <authorList>
            <person name="Sun Q."/>
            <person name="Mori K."/>
        </authorList>
    </citation>
    <scope>NUCLEOTIDE SEQUENCE [LARGE SCALE GENOMIC DNA]</scope>
    <source>
        <strain evidence="7 8">NCAIM B.02610</strain>
    </source>
</reference>
<keyword evidence="2" id="KW-1003">Cell membrane</keyword>
<proteinExistence type="predicted"/>
<comment type="caution">
    <text evidence="7">The sequence shown here is derived from an EMBL/GenBank/DDBJ whole genome shotgun (WGS) entry which is preliminary data.</text>
</comment>
<evidence type="ECO:0000256" key="2">
    <source>
        <dbReference type="ARBA" id="ARBA00022475"/>
    </source>
</evidence>
<keyword evidence="3 6" id="KW-0812">Transmembrane</keyword>
<gene>
    <name evidence="7" type="ORF">ACFFHM_21490</name>
</gene>
<evidence type="ECO:0000256" key="5">
    <source>
        <dbReference type="ARBA" id="ARBA00023136"/>
    </source>
</evidence>
<dbReference type="Pfam" id="PF06081">
    <property type="entry name" value="ArAE_1"/>
    <property type="match status" value="1"/>
</dbReference>
<evidence type="ECO:0000256" key="4">
    <source>
        <dbReference type="ARBA" id="ARBA00022989"/>
    </source>
</evidence>
<evidence type="ECO:0000256" key="6">
    <source>
        <dbReference type="SAM" id="Phobius"/>
    </source>
</evidence>
<sequence>MRNNRRKGKIFGARLMKTGVAVFLTATTCSVLGLPVVFAVIIAIVTIEPTASDSIRKGMVRFPAALIGAGLAMAFTYWFGQVPLTYTLATLLTIFICIRCKLEAGALIATITAVAMISVTYDHYFLTFVERVGTTTIGLVISTLVNLFLLPARFSETIKKRNFQLFLDTGTLFKKRSNEIILERKSISKQCQKEYQRITGELAKTFQLCHYQREEWKYHRHSTAELRAFMFEKKRLEQLQQIHYYLGHIISVHSNNESYHNLELLLESIDSTEEGLKAAGSKISNKHLQNINELDKRFWETHNGQQPLEKKYHHHFTSETVLLFVILSIHDVLEELERVSRHQIHKAS</sequence>
<dbReference type="InterPro" id="IPR010343">
    <property type="entry name" value="ArAE_1"/>
</dbReference>
<evidence type="ECO:0000313" key="8">
    <source>
        <dbReference type="Proteomes" id="UP001589838"/>
    </source>
</evidence>
<evidence type="ECO:0000313" key="7">
    <source>
        <dbReference type="EMBL" id="MFC0472992.1"/>
    </source>
</evidence>
<evidence type="ECO:0000256" key="1">
    <source>
        <dbReference type="ARBA" id="ARBA00004651"/>
    </source>
</evidence>
<dbReference type="Proteomes" id="UP001589838">
    <property type="component" value="Unassembled WGS sequence"/>
</dbReference>
<protein>
    <submittedName>
        <fullName evidence="7">Aromatic acid exporter family protein</fullName>
    </submittedName>
</protein>
<keyword evidence="5 6" id="KW-0472">Membrane</keyword>